<dbReference type="AlphaFoldDB" id="A0A9P0MAQ1"/>
<keyword evidence="2" id="KW-1185">Reference proteome</keyword>
<proteinExistence type="predicted"/>
<dbReference type="EMBL" id="CAKOFQ010008182">
    <property type="protein sequence ID" value="CAH2012444.1"/>
    <property type="molecule type" value="Genomic_DNA"/>
</dbReference>
<gene>
    <name evidence="1" type="ORF">ACAOBT_LOCUS32843</name>
</gene>
<protein>
    <submittedName>
        <fullName evidence="1">Uncharacterized protein</fullName>
    </submittedName>
</protein>
<evidence type="ECO:0000313" key="1">
    <source>
        <dbReference type="EMBL" id="CAH2012444.1"/>
    </source>
</evidence>
<accession>A0A9P0MAQ1</accession>
<comment type="caution">
    <text evidence="1">The sequence shown here is derived from an EMBL/GenBank/DDBJ whole genome shotgun (WGS) entry which is preliminary data.</text>
</comment>
<evidence type="ECO:0000313" key="2">
    <source>
        <dbReference type="Proteomes" id="UP001152888"/>
    </source>
</evidence>
<sequence>MLSVSKSWKRVNSSCGSFSTVATVVLTESCYCESKTKTTYSCSNLDLK</sequence>
<organism evidence="1 2">
    <name type="scientific">Acanthoscelides obtectus</name>
    <name type="common">Bean weevil</name>
    <name type="synonym">Bruchus obtectus</name>
    <dbReference type="NCBI Taxonomy" id="200917"/>
    <lineage>
        <taxon>Eukaryota</taxon>
        <taxon>Metazoa</taxon>
        <taxon>Ecdysozoa</taxon>
        <taxon>Arthropoda</taxon>
        <taxon>Hexapoda</taxon>
        <taxon>Insecta</taxon>
        <taxon>Pterygota</taxon>
        <taxon>Neoptera</taxon>
        <taxon>Endopterygota</taxon>
        <taxon>Coleoptera</taxon>
        <taxon>Polyphaga</taxon>
        <taxon>Cucujiformia</taxon>
        <taxon>Chrysomeloidea</taxon>
        <taxon>Chrysomelidae</taxon>
        <taxon>Bruchinae</taxon>
        <taxon>Bruchini</taxon>
        <taxon>Acanthoscelides</taxon>
    </lineage>
</organism>
<reference evidence="1" key="1">
    <citation type="submission" date="2022-03" db="EMBL/GenBank/DDBJ databases">
        <authorList>
            <person name="Sayadi A."/>
        </authorList>
    </citation>
    <scope>NUCLEOTIDE SEQUENCE</scope>
</reference>
<dbReference type="Proteomes" id="UP001152888">
    <property type="component" value="Unassembled WGS sequence"/>
</dbReference>
<name>A0A9P0MAQ1_ACAOB</name>